<evidence type="ECO:0000256" key="1">
    <source>
        <dbReference type="ARBA" id="ARBA00004948"/>
    </source>
</evidence>
<evidence type="ECO:0000259" key="2">
    <source>
        <dbReference type="Pfam" id="PF03070"/>
    </source>
</evidence>
<accession>A0A1G6XHU6</accession>
<dbReference type="STRING" id="168276.SAMN05444580_106224"/>
<protein>
    <submittedName>
        <fullName evidence="3">Thiaminase (Transcriptional activator TenA)</fullName>
    </submittedName>
</protein>
<organism evidence="3 4">
    <name type="scientific">Rhodococcus tukisamuensis</name>
    <dbReference type="NCBI Taxonomy" id="168276"/>
    <lineage>
        <taxon>Bacteria</taxon>
        <taxon>Bacillati</taxon>
        <taxon>Actinomycetota</taxon>
        <taxon>Actinomycetes</taxon>
        <taxon>Mycobacteriales</taxon>
        <taxon>Nocardiaceae</taxon>
        <taxon>Rhodococcus</taxon>
    </lineage>
</organism>
<evidence type="ECO:0000313" key="4">
    <source>
        <dbReference type="Proteomes" id="UP000199417"/>
    </source>
</evidence>
<dbReference type="Proteomes" id="UP000199417">
    <property type="component" value="Unassembled WGS sequence"/>
</dbReference>
<dbReference type="CDD" id="cd19357">
    <property type="entry name" value="TenA_E_At3g16990-like"/>
    <property type="match status" value="1"/>
</dbReference>
<reference evidence="3 4" key="1">
    <citation type="submission" date="2016-10" db="EMBL/GenBank/DDBJ databases">
        <authorList>
            <person name="de Groot N.N."/>
        </authorList>
    </citation>
    <scope>NUCLEOTIDE SEQUENCE [LARGE SCALE GENOMIC DNA]</scope>
    <source>
        <strain evidence="3 4">JCM 11308</strain>
    </source>
</reference>
<dbReference type="SUPFAM" id="SSF48613">
    <property type="entry name" value="Heme oxygenase-like"/>
    <property type="match status" value="1"/>
</dbReference>
<dbReference type="PANTHER" id="PTHR43198:SF5">
    <property type="entry name" value="BIFUNCTIONAL TENA-E PROTEIN"/>
    <property type="match status" value="1"/>
</dbReference>
<dbReference type="AlphaFoldDB" id="A0A1G6XHU6"/>
<feature type="domain" description="Thiaminase-2/PQQC" evidence="2">
    <location>
        <begin position="13"/>
        <end position="201"/>
    </location>
</feature>
<proteinExistence type="predicted"/>
<dbReference type="RefSeq" id="WP_072845093.1">
    <property type="nucleotide sequence ID" value="NZ_FNAB01000006.1"/>
</dbReference>
<name>A0A1G6XHU6_9NOCA</name>
<dbReference type="EMBL" id="FNAB01000006">
    <property type="protein sequence ID" value="SDD77631.1"/>
    <property type="molecule type" value="Genomic_DNA"/>
</dbReference>
<comment type="pathway">
    <text evidence="1">Cofactor biosynthesis; thiamine diphosphate biosynthesis.</text>
</comment>
<dbReference type="Pfam" id="PF03070">
    <property type="entry name" value="TENA_THI-4"/>
    <property type="match status" value="1"/>
</dbReference>
<dbReference type="Gene3D" id="1.20.910.10">
    <property type="entry name" value="Heme oxygenase-like"/>
    <property type="match status" value="1"/>
</dbReference>
<keyword evidence="4" id="KW-1185">Reference proteome</keyword>
<dbReference type="GO" id="GO:0005829">
    <property type="term" value="C:cytosol"/>
    <property type="evidence" value="ECO:0007669"/>
    <property type="project" value="TreeGrafter"/>
</dbReference>
<gene>
    <name evidence="3" type="ORF">SAMN05444580_106224</name>
</gene>
<dbReference type="PANTHER" id="PTHR43198">
    <property type="entry name" value="BIFUNCTIONAL TH2 PROTEIN"/>
    <property type="match status" value="1"/>
</dbReference>
<dbReference type="InterPro" id="IPR004305">
    <property type="entry name" value="Thiaminase-2/PQQC"/>
</dbReference>
<evidence type="ECO:0000313" key="3">
    <source>
        <dbReference type="EMBL" id="SDD77631.1"/>
    </source>
</evidence>
<dbReference type="InterPro" id="IPR016084">
    <property type="entry name" value="Haem_Oase-like_multi-hlx"/>
</dbReference>
<sequence>MTRAEALLAEQAAVWPALAEHPFVLATADGTLPEAAFDRWLLEDHAFVVEFRRFLAGVLTLAPDEASRDVLAGGIAALTPELTLFREELARRGLDPAAHTPSLGCASYTGFMLASLHDGYEVASAVLYGVEKAYLDAWTTVRERAAAAGSRYREFIDNWAAEPFAAYVADLGTLLGGDHPTEAQRVAFGRVAAFEVQFWDALV</sequence>
<dbReference type="InterPro" id="IPR050967">
    <property type="entry name" value="Thiamine_Salvage_TenA"/>
</dbReference>